<name>A0A7J3I7B7_9CREN</name>
<keyword evidence="1" id="KW-0812">Transmembrane</keyword>
<evidence type="ECO:0000313" key="2">
    <source>
        <dbReference type="EMBL" id="HGN36497.1"/>
    </source>
</evidence>
<keyword evidence="1" id="KW-1133">Transmembrane helix</keyword>
<sequence length="315" mass="35042">MVGLRTVILAIVAVAILAISAGAIYYLTKPAPPIATVIQSITTTAPQTTVTTAVQTTTTTTTLSTHTATVSPTSTAAPVQPRVTDIVSEGFVFVDDELYWRIKILGEVDLRNKIEINGVYSFWLGRFNITLPDGSPQDRIYKPGNYEEIVSQFRYLPGTMTLDIYIPTEWWEKICLEGVYRVVVWLKGPYNNYTVLFDKSFTFKMALNASITPNRWPSWSGPLKLEIDNTGDVPLILNGVGIELTGTETVIGWLAPTLRETVMPGESKTLEAQVQILSDFMEELRGKTRTVDFVLNIVGAPRRYAITIDVEFPRE</sequence>
<dbReference type="EMBL" id="DTAI01000081">
    <property type="protein sequence ID" value="HGN36497.1"/>
    <property type="molecule type" value="Genomic_DNA"/>
</dbReference>
<reference evidence="2" key="1">
    <citation type="journal article" date="2020" name="mSystems">
        <title>Genome- and Community-Level Interaction Insights into Carbon Utilization and Element Cycling Functions of Hydrothermarchaeota in Hydrothermal Sediment.</title>
        <authorList>
            <person name="Zhou Z."/>
            <person name="Liu Y."/>
            <person name="Xu W."/>
            <person name="Pan J."/>
            <person name="Luo Z.H."/>
            <person name="Li M."/>
        </authorList>
    </citation>
    <scope>NUCLEOTIDE SEQUENCE [LARGE SCALE GENOMIC DNA]</scope>
    <source>
        <strain evidence="2">SpSt-618</strain>
    </source>
</reference>
<protein>
    <submittedName>
        <fullName evidence="2">Uncharacterized protein</fullName>
    </submittedName>
</protein>
<keyword evidence="1" id="KW-0472">Membrane</keyword>
<gene>
    <name evidence="2" type="ORF">ENT87_02985</name>
</gene>
<evidence type="ECO:0000256" key="1">
    <source>
        <dbReference type="SAM" id="Phobius"/>
    </source>
</evidence>
<proteinExistence type="predicted"/>
<dbReference type="AlphaFoldDB" id="A0A7J3I7B7"/>
<accession>A0A7J3I7B7</accession>
<feature type="transmembrane region" description="Helical" evidence="1">
    <location>
        <begin position="7"/>
        <end position="27"/>
    </location>
</feature>
<comment type="caution">
    <text evidence="2">The sequence shown here is derived from an EMBL/GenBank/DDBJ whole genome shotgun (WGS) entry which is preliminary data.</text>
</comment>
<organism evidence="2">
    <name type="scientific">Ignisphaera aggregans</name>
    <dbReference type="NCBI Taxonomy" id="334771"/>
    <lineage>
        <taxon>Archaea</taxon>
        <taxon>Thermoproteota</taxon>
        <taxon>Thermoprotei</taxon>
        <taxon>Desulfurococcales</taxon>
        <taxon>Desulfurococcaceae</taxon>
        <taxon>Ignisphaera</taxon>
    </lineage>
</organism>